<gene>
    <name evidence="6" type="primary">ytaF</name>
    <name evidence="6" type="ORF">CUC15_14730</name>
</gene>
<sequence length="209" mass="22014">MLYFTGLLLLVIAVSLDGFGVGVTYGMQKIKVPLRALFIIMVCSGIVLLIAMTTGKVLETLISADTASVLGGVILITLGIFSLVNIIRSKLKKQQVIETDLNSSTLGDIKKVLSTPDKADLDQSGVISVSEAVLLGFALSLDAFGAGIGASMLGYSPVLTAFLIASMSGLFLFSGMRLGILLAQHQKFQRLTLLPPALLIGLGIVNIIF</sequence>
<accession>A0A345PJC8</accession>
<keyword evidence="2 5" id="KW-0812">Transmembrane</keyword>
<dbReference type="Pfam" id="PF02659">
    <property type="entry name" value="Mntp"/>
    <property type="match status" value="2"/>
</dbReference>
<dbReference type="AlphaFoldDB" id="A0A345PJC8"/>
<dbReference type="EMBL" id="CP024848">
    <property type="protein sequence ID" value="AXI10108.1"/>
    <property type="molecule type" value="Genomic_DNA"/>
</dbReference>
<evidence type="ECO:0000256" key="2">
    <source>
        <dbReference type="ARBA" id="ARBA00022692"/>
    </source>
</evidence>
<evidence type="ECO:0000313" key="7">
    <source>
        <dbReference type="Proteomes" id="UP000253908"/>
    </source>
</evidence>
<dbReference type="NCBIfam" id="TIGR02840">
    <property type="entry name" value="spore_YtaF"/>
    <property type="match status" value="1"/>
</dbReference>
<reference evidence="7" key="1">
    <citation type="submission" date="2017-11" db="EMBL/GenBank/DDBJ databases">
        <authorList>
            <person name="Zhu W."/>
        </authorList>
    </citation>
    <scope>NUCLEOTIDE SEQUENCE [LARGE SCALE GENOMIC DNA]</scope>
    <source>
        <strain evidence="7">160</strain>
    </source>
</reference>
<dbReference type="KEGG" id="ocn:CUC15_14730"/>
<evidence type="ECO:0000256" key="4">
    <source>
        <dbReference type="ARBA" id="ARBA00023136"/>
    </source>
</evidence>
<dbReference type="Proteomes" id="UP000253908">
    <property type="component" value="Chromosome"/>
</dbReference>
<feature type="transmembrane region" description="Helical" evidence="5">
    <location>
        <begin position="159"/>
        <end position="179"/>
    </location>
</feature>
<dbReference type="PANTHER" id="PTHR35529:SF2">
    <property type="entry name" value="SPORULATION PROTEIN YTAF-RELATED"/>
    <property type="match status" value="1"/>
</dbReference>
<evidence type="ECO:0000313" key="6">
    <source>
        <dbReference type="EMBL" id="AXI10108.1"/>
    </source>
</evidence>
<dbReference type="PANTHER" id="PTHR35529">
    <property type="entry name" value="MANGANESE EFFLUX PUMP MNTP-RELATED"/>
    <property type="match status" value="1"/>
</dbReference>
<dbReference type="RefSeq" id="WP_114917395.1">
    <property type="nucleotide sequence ID" value="NZ_CP024848.1"/>
</dbReference>
<proteinExistence type="predicted"/>
<dbReference type="InterPro" id="IPR003810">
    <property type="entry name" value="Mntp/YtaF"/>
</dbReference>
<feature type="transmembrane region" description="Helical" evidence="5">
    <location>
        <begin position="67"/>
        <end position="87"/>
    </location>
</feature>
<evidence type="ECO:0000256" key="1">
    <source>
        <dbReference type="ARBA" id="ARBA00022475"/>
    </source>
</evidence>
<name>A0A345PJC8_9BACI</name>
<dbReference type="OrthoDB" id="1679205at2"/>
<evidence type="ECO:0000256" key="5">
    <source>
        <dbReference type="SAM" id="Phobius"/>
    </source>
</evidence>
<dbReference type="InterPro" id="IPR014205">
    <property type="entry name" value="Spore_YtaF"/>
</dbReference>
<keyword evidence="4 5" id="KW-0472">Membrane</keyword>
<keyword evidence="1" id="KW-1003">Cell membrane</keyword>
<keyword evidence="3 5" id="KW-1133">Transmembrane helix</keyword>
<feature type="transmembrane region" description="Helical" evidence="5">
    <location>
        <begin position="37"/>
        <end position="55"/>
    </location>
</feature>
<keyword evidence="7" id="KW-1185">Reference proteome</keyword>
<feature type="transmembrane region" description="Helical" evidence="5">
    <location>
        <begin position="132"/>
        <end position="153"/>
    </location>
</feature>
<organism evidence="6 7">
    <name type="scientific">Oceanobacillus zhaokaii</name>
    <dbReference type="NCBI Taxonomy" id="2052660"/>
    <lineage>
        <taxon>Bacteria</taxon>
        <taxon>Bacillati</taxon>
        <taxon>Bacillota</taxon>
        <taxon>Bacilli</taxon>
        <taxon>Bacillales</taxon>
        <taxon>Bacillaceae</taxon>
        <taxon>Oceanobacillus</taxon>
    </lineage>
</organism>
<protein>
    <submittedName>
        <fullName evidence="6">Sporulation membrane protein YtaF</fullName>
    </submittedName>
</protein>
<evidence type="ECO:0000256" key="3">
    <source>
        <dbReference type="ARBA" id="ARBA00022989"/>
    </source>
</evidence>
<feature type="transmembrane region" description="Helical" evidence="5">
    <location>
        <begin position="6"/>
        <end position="25"/>
    </location>
</feature>